<dbReference type="PANTHER" id="PTHR24061:SF599">
    <property type="entry name" value="G-PROTEIN COUPLED RECEPTORS FAMILY 3 PROFILE DOMAIN-CONTAINING PROTEIN"/>
    <property type="match status" value="1"/>
</dbReference>
<reference evidence="14" key="1">
    <citation type="submission" date="2025-08" db="UniProtKB">
        <authorList>
            <consortium name="Ensembl"/>
        </authorList>
    </citation>
    <scope>IDENTIFICATION</scope>
</reference>
<dbReference type="PROSITE" id="PS50259">
    <property type="entry name" value="G_PROTEIN_RECEP_F3_4"/>
    <property type="match status" value="1"/>
</dbReference>
<comment type="similarity">
    <text evidence="2">Belongs to the G-protein coupled receptor 3 family.</text>
</comment>
<dbReference type="PANTHER" id="PTHR24061">
    <property type="entry name" value="CALCIUM-SENSING RECEPTOR-RELATED"/>
    <property type="match status" value="1"/>
</dbReference>
<organism evidence="14 15">
    <name type="scientific">Naja naja</name>
    <name type="common">Indian cobra</name>
    <dbReference type="NCBI Taxonomy" id="35670"/>
    <lineage>
        <taxon>Eukaryota</taxon>
        <taxon>Metazoa</taxon>
        <taxon>Chordata</taxon>
        <taxon>Craniata</taxon>
        <taxon>Vertebrata</taxon>
        <taxon>Euteleostomi</taxon>
        <taxon>Lepidosauria</taxon>
        <taxon>Squamata</taxon>
        <taxon>Bifurcata</taxon>
        <taxon>Unidentata</taxon>
        <taxon>Episquamata</taxon>
        <taxon>Toxicofera</taxon>
        <taxon>Serpentes</taxon>
        <taxon>Colubroidea</taxon>
        <taxon>Elapidae</taxon>
        <taxon>Elapinae</taxon>
        <taxon>Naja</taxon>
    </lineage>
</organism>
<dbReference type="PRINTS" id="PR01535">
    <property type="entry name" value="VOMERONASL2R"/>
</dbReference>
<dbReference type="Pfam" id="PF01094">
    <property type="entry name" value="ANF_receptor"/>
    <property type="match status" value="1"/>
</dbReference>
<dbReference type="PRINTS" id="PR00248">
    <property type="entry name" value="GPCRMGR"/>
</dbReference>
<dbReference type="InterPro" id="IPR001828">
    <property type="entry name" value="ANF_lig-bd_rcpt"/>
</dbReference>
<dbReference type="InterPro" id="IPR004073">
    <property type="entry name" value="GPCR_3_vmron_rcpt_2"/>
</dbReference>
<dbReference type="Gene3D" id="3.40.50.2300">
    <property type="match status" value="2"/>
</dbReference>
<evidence type="ECO:0000256" key="2">
    <source>
        <dbReference type="ARBA" id="ARBA00007242"/>
    </source>
</evidence>
<dbReference type="GO" id="GO:0004930">
    <property type="term" value="F:G protein-coupled receptor activity"/>
    <property type="evidence" value="ECO:0007669"/>
    <property type="project" value="UniProtKB-KW"/>
</dbReference>
<dbReference type="InterPro" id="IPR000337">
    <property type="entry name" value="GPCR_3"/>
</dbReference>
<dbReference type="Ensembl" id="ENSNNAT00000005197.1">
    <property type="protein sequence ID" value="ENSNNAP00000004971.1"/>
    <property type="gene ID" value="ENSNNAG00000003341.1"/>
</dbReference>
<dbReference type="InterPro" id="IPR000068">
    <property type="entry name" value="GPCR_3_Ca_sens_rcpt-rel"/>
</dbReference>
<keyword evidence="8 12" id="KW-0472">Membrane</keyword>
<dbReference type="GO" id="GO:0005886">
    <property type="term" value="C:plasma membrane"/>
    <property type="evidence" value="ECO:0007669"/>
    <property type="project" value="UniProtKB-SubCell"/>
</dbReference>
<protein>
    <recommendedName>
        <fullName evidence="13">G-protein coupled receptors family 3 profile domain-containing protein</fullName>
    </recommendedName>
</protein>
<dbReference type="AlphaFoldDB" id="A0A8C6VHF1"/>
<comment type="subcellular location">
    <subcellularLocation>
        <location evidence="1">Cell membrane</location>
        <topology evidence="1">Multi-pass membrane protein</topology>
    </subcellularLocation>
</comment>
<dbReference type="FunFam" id="3.40.50.2300:FF:000024">
    <property type="entry name" value="Vomeronasal 2, receptor 73"/>
    <property type="match status" value="1"/>
</dbReference>
<dbReference type="Pfam" id="PF07562">
    <property type="entry name" value="NCD3G"/>
    <property type="match status" value="1"/>
</dbReference>
<feature type="transmembrane region" description="Helical" evidence="12">
    <location>
        <begin position="750"/>
        <end position="770"/>
    </location>
</feature>
<evidence type="ECO:0000256" key="9">
    <source>
        <dbReference type="ARBA" id="ARBA00023170"/>
    </source>
</evidence>
<feature type="transmembrane region" description="Helical" evidence="12">
    <location>
        <begin position="626"/>
        <end position="650"/>
    </location>
</feature>
<feature type="domain" description="G-protein coupled receptors family 3 profile" evidence="13">
    <location>
        <begin position="556"/>
        <end position="820"/>
    </location>
</feature>
<dbReference type="InterPro" id="IPR017979">
    <property type="entry name" value="GPCR_3_CS"/>
</dbReference>
<evidence type="ECO:0000256" key="3">
    <source>
        <dbReference type="ARBA" id="ARBA00022475"/>
    </source>
</evidence>
<feature type="transmembrane region" description="Helical" evidence="12">
    <location>
        <begin position="715"/>
        <end position="738"/>
    </location>
</feature>
<feature type="transmembrane region" description="Helical" evidence="12">
    <location>
        <begin position="556"/>
        <end position="575"/>
    </location>
</feature>
<keyword evidence="5" id="KW-0732">Signal</keyword>
<evidence type="ECO:0000313" key="14">
    <source>
        <dbReference type="Ensembl" id="ENSNNAP00000004971.1"/>
    </source>
</evidence>
<feature type="transmembrane region" description="Helical" evidence="12">
    <location>
        <begin position="782"/>
        <end position="807"/>
    </location>
</feature>
<keyword evidence="3" id="KW-1003">Cell membrane</keyword>
<proteinExistence type="inferred from homology"/>
<dbReference type="Gene3D" id="2.10.50.30">
    <property type="entry name" value="GPCR, family 3, nine cysteines domain"/>
    <property type="match status" value="1"/>
</dbReference>
<feature type="transmembrane region" description="Helical" evidence="12">
    <location>
        <begin position="596"/>
        <end position="614"/>
    </location>
</feature>
<dbReference type="PROSITE" id="PS00981">
    <property type="entry name" value="G_PROTEIN_RECEP_F3_3"/>
    <property type="match status" value="1"/>
</dbReference>
<keyword evidence="10" id="KW-0325">Glycoprotein</keyword>
<keyword evidence="9" id="KW-0675">Receptor</keyword>
<feature type="transmembrane region" description="Helical" evidence="12">
    <location>
        <begin position="671"/>
        <end position="688"/>
    </location>
</feature>
<keyword evidence="11" id="KW-0807">Transducer</keyword>
<dbReference type="GeneTree" id="ENSGT00950000182788"/>
<reference evidence="14" key="2">
    <citation type="submission" date="2025-09" db="UniProtKB">
        <authorList>
            <consortium name="Ensembl"/>
        </authorList>
    </citation>
    <scope>IDENTIFICATION</scope>
</reference>
<dbReference type="Pfam" id="PF00003">
    <property type="entry name" value="7tm_3"/>
    <property type="match status" value="1"/>
</dbReference>
<evidence type="ECO:0000256" key="12">
    <source>
        <dbReference type="SAM" id="Phobius"/>
    </source>
</evidence>
<evidence type="ECO:0000259" key="13">
    <source>
        <dbReference type="PROSITE" id="PS50259"/>
    </source>
</evidence>
<name>A0A8C6VHF1_NAJNA</name>
<dbReference type="OMA" id="LKCCSAH"/>
<dbReference type="CDD" id="cd15283">
    <property type="entry name" value="7tmC_V2R_pheromone"/>
    <property type="match status" value="1"/>
</dbReference>
<sequence length="820" mass="93382">MTNPSQCVKKCVTVVETRISSIAFFMCFFMRQLEFLFYQHVLSLAFAVNEINQNPQMLPNVSLGFHIYDSYYNEKMSYRTTLDLLFKFHSFVPNYVCNIQKKLMAIIGGLEMFLKYICLSFQLTYGSFASEQKNLTLFPSFYRMVSNEAHQYTGLVQLLKHFGWIWIGLIVLRDESGDYFLQSLEPLFFQNGICSAFIQRIPSQGRLLSFPEISEFSSSIYKSFMDYKTKIFVVYGETLTVMWLSTLMFQSPSSYSGNISVGRLWIVTAQIDFTVMGLVTSWDSEFFQGTISFEVPSNEPLGFQTYLQKLKCCSTHDDYFLKDFWEQAFHCKFSNSNGSVGHNKLCTGKEKLEMLPGSVFEMQMTGHSYSIFNAVCVLAHALHAMTSFRSHNQASEKRKRQAYQDLQPWQVIRIMVASLVRTLGISFNNSAGESVTFSDRLEVTTGLDIMKMVIFPNNSFTKIKVGRIDSNKEQTFHFYQDKKSWHSDPCQPGYQKKKKEGEKFCCYDCVPCPEGKISCEIDMVDCSLCPEDQYPSKKQDQCVFKTLNFLSHKEPLGMSLALVGISLFITTAFVLRTFVKHQDTPIVKANNRELTFTLLLSLLLCFLSALLFFGQPNKTTCFLCQTAFGIIFTVAISCVLAKTITVVVAFMATKPGSNMRKWLGRKLASSIVISCTLVQASICSWWMATSPPFPNLDVHSLTSEIIAEYNVGSSVMFYLVLGYLGFLAIISFMVAFFARKLPDAFNEAKFITFSMLMFCSVWLTFVPTYLSTKGKYMVAVEIFSILASSGGLLSCIFFPKCYIILLTPQLNNKQQLRKNN</sequence>
<dbReference type="InterPro" id="IPR017978">
    <property type="entry name" value="GPCR_3_C"/>
</dbReference>
<accession>A0A8C6VHF1</accession>
<evidence type="ECO:0000256" key="1">
    <source>
        <dbReference type="ARBA" id="ARBA00004651"/>
    </source>
</evidence>
<evidence type="ECO:0000256" key="8">
    <source>
        <dbReference type="ARBA" id="ARBA00023136"/>
    </source>
</evidence>
<keyword evidence="4 12" id="KW-0812">Transmembrane</keyword>
<evidence type="ECO:0000256" key="6">
    <source>
        <dbReference type="ARBA" id="ARBA00022989"/>
    </source>
</evidence>
<evidence type="ECO:0000256" key="5">
    <source>
        <dbReference type="ARBA" id="ARBA00022729"/>
    </source>
</evidence>
<evidence type="ECO:0000256" key="10">
    <source>
        <dbReference type="ARBA" id="ARBA00023180"/>
    </source>
</evidence>
<dbReference type="InterPro" id="IPR023298">
    <property type="entry name" value="ATPase_P-typ_TM_dom_sf"/>
</dbReference>
<dbReference type="Proteomes" id="UP000694559">
    <property type="component" value="Unplaced"/>
</dbReference>
<evidence type="ECO:0000256" key="11">
    <source>
        <dbReference type="ARBA" id="ARBA00023224"/>
    </source>
</evidence>
<dbReference type="InterPro" id="IPR028082">
    <property type="entry name" value="Peripla_BP_I"/>
</dbReference>
<dbReference type="InterPro" id="IPR011500">
    <property type="entry name" value="GPCR_3_9-Cys_dom"/>
</dbReference>
<dbReference type="InterPro" id="IPR038550">
    <property type="entry name" value="GPCR_3_9-Cys_sf"/>
</dbReference>
<evidence type="ECO:0000256" key="4">
    <source>
        <dbReference type="ARBA" id="ARBA00022692"/>
    </source>
</evidence>
<evidence type="ECO:0000313" key="15">
    <source>
        <dbReference type="Proteomes" id="UP000694559"/>
    </source>
</evidence>
<keyword evidence="7" id="KW-0297">G-protein coupled receptor</keyword>
<dbReference type="SUPFAM" id="SSF53822">
    <property type="entry name" value="Periplasmic binding protein-like I"/>
    <property type="match status" value="1"/>
</dbReference>
<dbReference type="FunFam" id="2.10.50.30:FF:000002">
    <property type="entry name" value="Vomeronasal 2 receptor, h1"/>
    <property type="match status" value="1"/>
</dbReference>
<dbReference type="SUPFAM" id="SSF81665">
    <property type="entry name" value="Calcium ATPase, transmembrane domain M"/>
    <property type="match status" value="1"/>
</dbReference>
<keyword evidence="6 12" id="KW-1133">Transmembrane helix</keyword>
<evidence type="ECO:0000256" key="7">
    <source>
        <dbReference type="ARBA" id="ARBA00023040"/>
    </source>
</evidence>
<keyword evidence="15" id="KW-1185">Reference proteome</keyword>